<accession>K6DTV4</accession>
<dbReference type="GO" id="GO:0004109">
    <property type="term" value="F:coproporphyrinogen oxidase activity"/>
    <property type="evidence" value="ECO:0007669"/>
    <property type="project" value="InterPro"/>
</dbReference>
<dbReference type="PANTHER" id="PTHR13932">
    <property type="entry name" value="COPROPORPHYRINIGEN III OXIDASE"/>
    <property type="match status" value="1"/>
</dbReference>
<dbReference type="STRING" id="1131731.BAZO_14484"/>
<dbReference type="InterPro" id="IPR010723">
    <property type="entry name" value="HemN_C"/>
</dbReference>
<comment type="subcellular location">
    <subcellularLocation>
        <location evidence="9">Cytoplasm</location>
    </subcellularLocation>
</comment>
<dbReference type="PROSITE" id="PS51918">
    <property type="entry name" value="RADICAL_SAM"/>
    <property type="match status" value="1"/>
</dbReference>
<organism evidence="11 12">
    <name type="scientific">Schinkia azotoformans LMG 9581</name>
    <dbReference type="NCBI Taxonomy" id="1131731"/>
    <lineage>
        <taxon>Bacteria</taxon>
        <taxon>Bacillati</taxon>
        <taxon>Bacillota</taxon>
        <taxon>Bacilli</taxon>
        <taxon>Bacillales</taxon>
        <taxon>Bacillaceae</taxon>
        <taxon>Calidifontibacillus/Schinkia group</taxon>
        <taxon>Schinkia</taxon>
    </lineage>
</organism>
<reference evidence="11 12" key="1">
    <citation type="journal article" date="2012" name="Front. Microbiol.">
        <title>Redundancy and modularity in membrane-associated dissimilatory nitrate reduction in Bacillus.</title>
        <authorList>
            <person name="Heylen K."/>
            <person name="Keltjens J."/>
        </authorList>
    </citation>
    <scope>NUCLEOTIDE SEQUENCE [LARGE SCALE GENOMIC DNA]</scope>
    <source>
        <strain evidence="11 12">LMG 9581</strain>
    </source>
</reference>
<dbReference type="SFLD" id="SFLDG01065">
    <property type="entry name" value="anaerobic_coproporphyrinogen-I"/>
    <property type="match status" value="1"/>
</dbReference>
<dbReference type="InterPro" id="IPR058240">
    <property type="entry name" value="rSAM_sf"/>
</dbReference>
<dbReference type="GO" id="GO:0046872">
    <property type="term" value="F:metal ion binding"/>
    <property type="evidence" value="ECO:0007669"/>
    <property type="project" value="UniProtKB-UniRule"/>
</dbReference>
<evidence type="ECO:0000256" key="2">
    <source>
        <dbReference type="ARBA" id="ARBA00017228"/>
    </source>
</evidence>
<keyword evidence="6 9" id="KW-0408">Iron</keyword>
<dbReference type="Gene3D" id="3.20.20.70">
    <property type="entry name" value="Aldolase class I"/>
    <property type="match status" value="1"/>
</dbReference>
<dbReference type="EMBL" id="AJLR01000121">
    <property type="protein sequence ID" value="EKN64226.1"/>
    <property type="molecule type" value="Genomic_DNA"/>
</dbReference>
<dbReference type="Proteomes" id="UP000006315">
    <property type="component" value="Unassembled WGS sequence"/>
</dbReference>
<dbReference type="InterPro" id="IPR013785">
    <property type="entry name" value="Aldolase_TIM"/>
</dbReference>
<dbReference type="SMART" id="SM00729">
    <property type="entry name" value="Elp3"/>
    <property type="match status" value="1"/>
</dbReference>
<dbReference type="SFLD" id="SFLDF00562">
    <property type="entry name" value="HemN-like__clustered_with_heat"/>
    <property type="match status" value="1"/>
</dbReference>
<dbReference type="CDD" id="cd01335">
    <property type="entry name" value="Radical_SAM"/>
    <property type="match status" value="1"/>
</dbReference>
<comment type="similarity">
    <text evidence="1">Belongs to the anaerobic coproporphyrinogen-III oxidase family. HemW subfamily.</text>
</comment>
<keyword evidence="5 9" id="KW-0479">Metal-binding</keyword>
<dbReference type="SUPFAM" id="SSF102114">
    <property type="entry name" value="Radical SAM enzymes"/>
    <property type="match status" value="1"/>
</dbReference>
<dbReference type="Pfam" id="PF06969">
    <property type="entry name" value="HemN_C"/>
    <property type="match status" value="1"/>
</dbReference>
<dbReference type="SFLD" id="SFLDF00288">
    <property type="entry name" value="HemN-like__clustered_with_nucl"/>
    <property type="match status" value="1"/>
</dbReference>
<dbReference type="Pfam" id="PF04055">
    <property type="entry name" value="Radical_SAM"/>
    <property type="match status" value="1"/>
</dbReference>
<evidence type="ECO:0000256" key="3">
    <source>
        <dbReference type="ARBA" id="ARBA00022617"/>
    </source>
</evidence>
<keyword evidence="3 9" id="KW-0349">Heme</keyword>
<dbReference type="PATRIC" id="fig|1131731.3.peg.2967"/>
<evidence type="ECO:0000256" key="9">
    <source>
        <dbReference type="RuleBase" id="RU364116"/>
    </source>
</evidence>
<keyword evidence="9" id="KW-0004">4Fe-4S</keyword>
<dbReference type="InterPro" id="IPR034505">
    <property type="entry name" value="Coproporphyrinogen-III_oxidase"/>
</dbReference>
<comment type="function">
    <text evidence="9">Probably acts as a heme chaperone, transferring heme to an unknown acceptor. Binds one molecule of heme per monomer, possibly covalently. Binds 1 [4Fe-4S] cluster. The cluster is coordinated with 3 cysteines and an exchangeable S-adenosyl-L-methionine.</text>
</comment>
<keyword evidence="11" id="KW-0560">Oxidoreductase</keyword>
<keyword evidence="7 9" id="KW-0411">Iron-sulfur</keyword>
<evidence type="ECO:0000256" key="5">
    <source>
        <dbReference type="ARBA" id="ARBA00022723"/>
    </source>
</evidence>
<evidence type="ECO:0000256" key="7">
    <source>
        <dbReference type="ARBA" id="ARBA00023014"/>
    </source>
</evidence>
<keyword evidence="4 9" id="KW-0949">S-adenosyl-L-methionine</keyword>
<dbReference type="InterPro" id="IPR007197">
    <property type="entry name" value="rSAM"/>
</dbReference>
<keyword evidence="12" id="KW-1185">Reference proteome</keyword>
<keyword evidence="8 9" id="KW-0143">Chaperone</keyword>
<dbReference type="SFLD" id="SFLDS00029">
    <property type="entry name" value="Radical_SAM"/>
    <property type="match status" value="1"/>
</dbReference>
<dbReference type="InterPro" id="IPR004559">
    <property type="entry name" value="HemW-like"/>
</dbReference>
<evidence type="ECO:0000256" key="4">
    <source>
        <dbReference type="ARBA" id="ARBA00022691"/>
    </source>
</evidence>
<evidence type="ECO:0000256" key="8">
    <source>
        <dbReference type="ARBA" id="ARBA00023186"/>
    </source>
</evidence>
<name>K6DTV4_SCHAZ</name>
<dbReference type="GO" id="GO:0005737">
    <property type="term" value="C:cytoplasm"/>
    <property type="evidence" value="ECO:0007669"/>
    <property type="project" value="UniProtKB-SubCell"/>
</dbReference>
<dbReference type="NCBIfam" id="TIGR00539">
    <property type="entry name" value="hemN_rel"/>
    <property type="match status" value="1"/>
</dbReference>
<dbReference type="PANTHER" id="PTHR13932:SF5">
    <property type="entry name" value="RADICAL S-ADENOSYL METHIONINE DOMAIN-CONTAINING PROTEIN 1, MITOCHONDRIAL"/>
    <property type="match status" value="1"/>
</dbReference>
<dbReference type="GO" id="GO:0051539">
    <property type="term" value="F:4 iron, 4 sulfur cluster binding"/>
    <property type="evidence" value="ECO:0007669"/>
    <property type="project" value="UniProtKB-UniRule"/>
</dbReference>
<evidence type="ECO:0000259" key="10">
    <source>
        <dbReference type="PROSITE" id="PS51918"/>
    </source>
</evidence>
<evidence type="ECO:0000313" key="11">
    <source>
        <dbReference type="EMBL" id="EKN64226.1"/>
    </source>
</evidence>
<sequence length="405" mass="46521">MIIIVRNRRGGFDSHPFFELNEKSDWMVNSVYLHIPFCEHICHYCDFNKFYIKNQPVEDYLKAMEKEMELSIARFGTEEVQTIFVGGGTPTSLTVKQLDRFLNGIHNHFGKYINPKIEFTFEANPSHLSKDKLLLLAEAGVNRLSFGVQVFDDELLEKIGRTHRAVDVFQTIALAKEIGFQNINADLIYSLPGQTVEGFKDTLKQALSLGVQHFSGYSLQIEPKTVFYNLKRKGKLHLPTEDEEVEMYTVLMDEMASHGYNQYEISNFSKHGFESRHNLTYWNNDEYFGIGAGAHSYVQGVRRANAAPLNQYISLIKETGFPYIEENVLTERERMEEEVFLGLRKTSGVSKEIFYQKFGKDLNSVFGNEIMTEVEKGLLDESPKSIKLTRKGLFLGNEVFQSFLC</sequence>
<dbReference type="InterPro" id="IPR006638">
    <property type="entry name" value="Elp3/MiaA/NifB-like_rSAM"/>
</dbReference>
<keyword evidence="9" id="KW-0963">Cytoplasm</keyword>
<dbReference type="AlphaFoldDB" id="K6DTV4"/>
<gene>
    <name evidence="11" type="ORF">BAZO_14484</name>
</gene>
<proteinExistence type="inferred from homology"/>
<dbReference type="SFLD" id="SFLDG01082">
    <property type="entry name" value="B12-binding_domain_containing"/>
    <property type="match status" value="1"/>
</dbReference>
<dbReference type="GO" id="GO:0006779">
    <property type="term" value="P:porphyrin-containing compound biosynthetic process"/>
    <property type="evidence" value="ECO:0007669"/>
    <property type="project" value="InterPro"/>
</dbReference>
<protein>
    <recommendedName>
        <fullName evidence="2 9">Heme chaperone HemW</fullName>
    </recommendedName>
</protein>
<evidence type="ECO:0000256" key="1">
    <source>
        <dbReference type="ARBA" id="ARBA00006100"/>
    </source>
</evidence>
<evidence type="ECO:0000256" key="6">
    <source>
        <dbReference type="ARBA" id="ARBA00023004"/>
    </source>
</evidence>
<comment type="caution">
    <text evidence="11">The sequence shown here is derived from an EMBL/GenBank/DDBJ whole genome shotgun (WGS) entry which is preliminary data.</text>
</comment>
<evidence type="ECO:0000313" key="12">
    <source>
        <dbReference type="Proteomes" id="UP000006315"/>
    </source>
</evidence>
<feature type="domain" description="Radical SAM core" evidence="10">
    <location>
        <begin position="23"/>
        <end position="261"/>
    </location>
</feature>